<keyword evidence="2" id="KW-1185">Reference proteome</keyword>
<protein>
    <submittedName>
        <fullName evidence="1">Uncharacterized protein</fullName>
    </submittedName>
</protein>
<evidence type="ECO:0000313" key="1">
    <source>
        <dbReference type="EMBL" id="SMB22932.1"/>
    </source>
</evidence>
<dbReference type="EMBL" id="LT837803">
    <property type="protein sequence ID" value="SMB22932.1"/>
    <property type="molecule type" value="Genomic_DNA"/>
</dbReference>
<dbReference type="AlphaFoldDB" id="A0A7Z7MUH1"/>
<proteinExistence type="predicted"/>
<organism evidence="1 2">
    <name type="scientific">Sterolibacterium denitrificans</name>
    <dbReference type="NCBI Taxonomy" id="157592"/>
    <lineage>
        <taxon>Bacteria</taxon>
        <taxon>Pseudomonadati</taxon>
        <taxon>Pseudomonadota</taxon>
        <taxon>Betaproteobacteria</taxon>
        <taxon>Nitrosomonadales</taxon>
        <taxon>Sterolibacteriaceae</taxon>
        <taxon>Sterolibacterium</taxon>
    </lineage>
</organism>
<name>A0A7Z7MUH1_9PROT</name>
<sequence length="53" mass="6212">MSEPDIISDYCKLTQGCALLRHRYVNPGKIMLPIKQYHSWCDHYIIANASRFN</sequence>
<dbReference type="Proteomes" id="UP000242886">
    <property type="component" value="Chromosome SDENCHOL"/>
</dbReference>
<accession>A0A7Z7MUH1</accession>
<gene>
    <name evidence="1" type="ORF">SDENCHOL_10729</name>
</gene>
<reference evidence="1" key="1">
    <citation type="submission" date="2017-03" db="EMBL/GenBank/DDBJ databases">
        <authorList>
            <consortium name="AG Boll"/>
        </authorList>
    </citation>
    <scope>NUCLEOTIDE SEQUENCE [LARGE SCALE GENOMIC DNA]</scope>
    <source>
        <strain evidence="1">Chol</strain>
    </source>
</reference>
<evidence type="ECO:0000313" key="2">
    <source>
        <dbReference type="Proteomes" id="UP000242886"/>
    </source>
</evidence>